<organism evidence="3 4">
    <name type="scientific">Micromonospora chaiyaphumensis</name>
    <dbReference type="NCBI Taxonomy" id="307119"/>
    <lineage>
        <taxon>Bacteria</taxon>
        <taxon>Bacillati</taxon>
        <taxon>Actinomycetota</taxon>
        <taxon>Actinomycetes</taxon>
        <taxon>Micromonosporales</taxon>
        <taxon>Micromonosporaceae</taxon>
        <taxon>Micromonospora</taxon>
    </lineage>
</organism>
<accession>A0A1C4ZD62</accession>
<feature type="transmembrane region" description="Helical" evidence="1">
    <location>
        <begin position="232"/>
        <end position="253"/>
    </location>
</feature>
<dbReference type="AlphaFoldDB" id="A0A1C4ZD62"/>
<feature type="domain" description="Acyltransferase 3" evidence="2">
    <location>
        <begin position="19"/>
        <end position="308"/>
    </location>
</feature>
<feature type="transmembrane region" description="Helical" evidence="1">
    <location>
        <begin position="146"/>
        <end position="164"/>
    </location>
</feature>
<gene>
    <name evidence="3" type="ORF">GA0070214_113153</name>
</gene>
<feature type="transmembrane region" description="Helical" evidence="1">
    <location>
        <begin position="198"/>
        <end position="220"/>
    </location>
</feature>
<keyword evidence="1" id="KW-1133">Transmembrane helix</keyword>
<evidence type="ECO:0000259" key="2">
    <source>
        <dbReference type="Pfam" id="PF01757"/>
    </source>
</evidence>
<dbReference type="Proteomes" id="UP000199629">
    <property type="component" value="Unassembled WGS sequence"/>
</dbReference>
<keyword evidence="4" id="KW-1185">Reference proteome</keyword>
<sequence>MMRAMAATSTTAPVGVRSAGVDLLRIVGIAAVVVGHVWTDPVTRAAVYPWHVPLFFVLTGYFWTPGRPMAGELRKRWRSLGLPYVVWFVLLFAALLAADAATGEVAEGAFRNALYGGSAAVRPFSAFWFVSVLFLLALAYRAVERFPVAAWALALTGLAVAYLAPEVVTAGPLGAFLVPACLVFVLAGRLLRQLRPHLSAPVAAILLAVGAGLVVTGLSAPLDLKAGDFGTPVLGVVTAVLISAGLVTLAEELDRRTTPGAARTVNRLSACGIAVVLSHAAVLWVLHTPPGGGWPHLAAALLLPWAFALVALRTPASPFLLGTDGPGRR</sequence>
<name>A0A1C4ZD62_9ACTN</name>
<keyword evidence="1" id="KW-0472">Membrane</keyword>
<protein>
    <submittedName>
        <fullName evidence="3">Fucose 4-O-acetylase</fullName>
    </submittedName>
</protein>
<feature type="transmembrane region" description="Helical" evidence="1">
    <location>
        <begin position="45"/>
        <end position="63"/>
    </location>
</feature>
<feature type="transmembrane region" description="Helical" evidence="1">
    <location>
        <begin position="21"/>
        <end position="39"/>
    </location>
</feature>
<evidence type="ECO:0000256" key="1">
    <source>
        <dbReference type="SAM" id="Phobius"/>
    </source>
</evidence>
<dbReference type="EMBL" id="FMCS01000013">
    <property type="protein sequence ID" value="SCF30937.1"/>
    <property type="molecule type" value="Genomic_DNA"/>
</dbReference>
<dbReference type="InterPro" id="IPR052734">
    <property type="entry name" value="Nod_factor_acetyltransferase"/>
</dbReference>
<dbReference type="InterPro" id="IPR002656">
    <property type="entry name" value="Acyl_transf_3_dom"/>
</dbReference>
<dbReference type="PANTHER" id="PTHR37312">
    <property type="entry name" value="MEMBRANE-BOUND ACYLTRANSFERASE YKRP-RELATED"/>
    <property type="match status" value="1"/>
</dbReference>
<dbReference type="PANTHER" id="PTHR37312:SF1">
    <property type="entry name" value="MEMBRANE-BOUND ACYLTRANSFERASE YKRP-RELATED"/>
    <property type="match status" value="1"/>
</dbReference>
<evidence type="ECO:0000313" key="3">
    <source>
        <dbReference type="EMBL" id="SCF30937.1"/>
    </source>
</evidence>
<feature type="transmembrane region" description="Helical" evidence="1">
    <location>
        <begin position="293"/>
        <end position="312"/>
    </location>
</feature>
<proteinExistence type="predicted"/>
<dbReference type="GO" id="GO:0016747">
    <property type="term" value="F:acyltransferase activity, transferring groups other than amino-acyl groups"/>
    <property type="evidence" value="ECO:0007669"/>
    <property type="project" value="InterPro"/>
</dbReference>
<feature type="transmembrane region" description="Helical" evidence="1">
    <location>
        <begin position="265"/>
        <end position="287"/>
    </location>
</feature>
<feature type="transmembrane region" description="Helical" evidence="1">
    <location>
        <begin position="121"/>
        <end position="139"/>
    </location>
</feature>
<feature type="transmembrane region" description="Helical" evidence="1">
    <location>
        <begin position="170"/>
        <end position="191"/>
    </location>
</feature>
<reference evidence="4" key="1">
    <citation type="submission" date="2016-06" db="EMBL/GenBank/DDBJ databases">
        <authorList>
            <person name="Varghese N."/>
            <person name="Submissions Spin"/>
        </authorList>
    </citation>
    <scope>NUCLEOTIDE SEQUENCE [LARGE SCALE GENOMIC DNA]</scope>
    <source>
        <strain evidence="4">DSM 45246</strain>
    </source>
</reference>
<feature type="transmembrane region" description="Helical" evidence="1">
    <location>
        <begin position="84"/>
        <end position="101"/>
    </location>
</feature>
<keyword evidence="1" id="KW-0812">Transmembrane</keyword>
<evidence type="ECO:0000313" key="4">
    <source>
        <dbReference type="Proteomes" id="UP000199629"/>
    </source>
</evidence>
<dbReference type="Pfam" id="PF01757">
    <property type="entry name" value="Acyl_transf_3"/>
    <property type="match status" value="1"/>
</dbReference>